<gene>
    <name evidence="1" type="ORF">EWV92_14530</name>
</gene>
<proteinExistence type="predicted"/>
<reference evidence="1 2" key="1">
    <citation type="submission" date="2019-01" db="EMBL/GenBank/DDBJ databases">
        <title>Coherence of Microcystis species and biogeography revealed through population genomics.</title>
        <authorList>
            <person name="Perez-Carrascal O.M."/>
            <person name="Terrat Y."/>
            <person name="Giani A."/>
            <person name="Fortin N."/>
            <person name="Tromas N."/>
            <person name="Shapiro B.J."/>
        </authorList>
    </citation>
    <scope>NUCLEOTIDE SEQUENCE [LARGE SCALE GENOMIC DNA]</scope>
    <source>
        <strain evidence="1">Ma_MB_S_20031200_S102</strain>
    </source>
</reference>
<evidence type="ECO:0000313" key="1">
    <source>
        <dbReference type="EMBL" id="TRU34900.1"/>
    </source>
</evidence>
<protein>
    <submittedName>
        <fullName evidence="1">Uncharacterized protein</fullName>
    </submittedName>
</protein>
<comment type="caution">
    <text evidence="1">The sequence shown here is derived from an EMBL/GenBank/DDBJ whole genome shotgun (WGS) entry which is preliminary data.</text>
</comment>
<dbReference type="Proteomes" id="UP000317708">
    <property type="component" value="Unassembled WGS sequence"/>
</dbReference>
<dbReference type="AlphaFoldDB" id="A0A552EK97"/>
<dbReference type="EMBL" id="SFBI01000126">
    <property type="protein sequence ID" value="TRU34900.1"/>
    <property type="molecule type" value="Genomic_DNA"/>
</dbReference>
<organism evidence="1 2">
    <name type="scientific">Microcystis aeruginosa Ma_MB_S_20031200_S102</name>
    <dbReference type="NCBI Taxonomy" id="2486254"/>
    <lineage>
        <taxon>Bacteria</taxon>
        <taxon>Bacillati</taxon>
        <taxon>Cyanobacteriota</taxon>
        <taxon>Cyanophyceae</taxon>
        <taxon>Oscillatoriophycideae</taxon>
        <taxon>Chroococcales</taxon>
        <taxon>Microcystaceae</taxon>
        <taxon>Microcystis</taxon>
    </lineage>
</organism>
<evidence type="ECO:0000313" key="2">
    <source>
        <dbReference type="Proteomes" id="UP000317708"/>
    </source>
</evidence>
<sequence length="93" mass="10177">METPYPDDGCISYWRKYPQSAIIGDFFDTNILMITRRHLTEKQIGSHLGTALSSRTAETARAGRQVLSWGLGGITPQGFGLSDTIGSNTKSVE</sequence>
<accession>A0A552EK97</accession>
<name>A0A552EK97_MICAE</name>